<proteinExistence type="predicted"/>
<reference evidence="1" key="1">
    <citation type="journal article" date="2020" name="G3 (Bethesda)">
        <title>High-Quality Assemblies for Three Invasive Social Wasps from the &lt;i&gt;Vespula&lt;/i&gt; Genus.</title>
        <authorList>
            <person name="Harrop T.W.R."/>
            <person name="Guhlin J."/>
            <person name="McLaughlin G.M."/>
            <person name="Permina E."/>
            <person name="Stockwell P."/>
            <person name="Gilligan J."/>
            <person name="Le Lec M.F."/>
            <person name="Gruber M.A.M."/>
            <person name="Quinn O."/>
            <person name="Lovegrove M."/>
            <person name="Duncan E.J."/>
            <person name="Remnant E.J."/>
            <person name="Van Eeckhoven J."/>
            <person name="Graham B."/>
            <person name="Knapp R.A."/>
            <person name="Langford K.W."/>
            <person name="Kronenberg Z."/>
            <person name="Press M.O."/>
            <person name="Eacker S.M."/>
            <person name="Wilson-Rankin E.E."/>
            <person name="Purcell J."/>
            <person name="Lester P.J."/>
            <person name="Dearden P.K."/>
        </authorList>
    </citation>
    <scope>NUCLEOTIDE SEQUENCE</scope>
    <source>
        <strain evidence="1">Volc-1</strain>
    </source>
</reference>
<evidence type="ECO:0000313" key="1">
    <source>
        <dbReference type="EMBL" id="KAF7392478.1"/>
    </source>
</evidence>
<dbReference type="AlphaFoldDB" id="A0A834N341"/>
<sequence>MTTNQSAWSVVCTPGAQIKILLSIQHISVRATDYTVLSTEPISRTRKVDAKFAKKETVSISRKDLQLNDLLLKICKAWLMDNLPDTDENLEVPTMFCASHRDLTERHS</sequence>
<name>A0A834N341_VESPE</name>
<evidence type="ECO:0000313" key="2">
    <source>
        <dbReference type="Proteomes" id="UP000600918"/>
    </source>
</evidence>
<dbReference type="Proteomes" id="UP000600918">
    <property type="component" value="Unassembled WGS sequence"/>
</dbReference>
<protein>
    <submittedName>
        <fullName evidence="1">Uncharacterized protein</fullName>
    </submittedName>
</protein>
<comment type="caution">
    <text evidence="1">The sequence shown here is derived from an EMBL/GenBank/DDBJ whole genome shotgun (WGS) entry which is preliminary data.</text>
</comment>
<accession>A0A834N341</accession>
<gene>
    <name evidence="1" type="ORF">H0235_017477</name>
</gene>
<organism evidence="1 2">
    <name type="scientific">Vespula pensylvanica</name>
    <name type="common">Western yellow jacket</name>
    <name type="synonym">Wasp</name>
    <dbReference type="NCBI Taxonomy" id="30213"/>
    <lineage>
        <taxon>Eukaryota</taxon>
        <taxon>Metazoa</taxon>
        <taxon>Ecdysozoa</taxon>
        <taxon>Arthropoda</taxon>
        <taxon>Hexapoda</taxon>
        <taxon>Insecta</taxon>
        <taxon>Pterygota</taxon>
        <taxon>Neoptera</taxon>
        <taxon>Endopterygota</taxon>
        <taxon>Hymenoptera</taxon>
        <taxon>Apocrita</taxon>
        <taxon>Aculeata</taxon>
        <taxon>Vespoidea</taxon>
        <taxon>Vespidae</taxon>
        <taxon>Vespinae</taxon>
        <taxon>Vespula</taxon>
    </lineage>
</organism>
<dbReference type="EMBL" id="JACSDY010000022">
    <property type="protein sequence ID" value="KAF7392478.1"/>
    <property type="molecule type" value="Genomic_DNA"/>
</dbReference>
<keyword evidence="2" id="KW-1185">Reference proteome</keyword>